<sequence length="546" mass="58446">MREGIKPGPGLTCSGENGWLMRNPRAALLVSFQDTMMPILKPQRSTRLKFSASMESTEFTERRRSSSKGIRVQVGNISPARSWACVTKWSDGRELRRNEQNSPTLLFSNEVARRNTNKTDNMAPLLRSLAVAFGLLVSAGKSGVSAQATPPGAQGLHSLFVAAGKVYFGTAIETNNFNDSAYLAIANNKNEFGMYVPENSQKWGPIQPAPRQFAFASPDAVAAKAKANGQMFRCHTLTWHSQLPTFVANGTWTRDTLAAVIQTHIANVMGHYRGLCYSWDVVNEALNDNGTLRNSVFFQTLGTDYIPLSFAAAALVDPTTKLYYNDFNLETIKAKADGAVKIVQLVQAAGVPIHGLGFQAHFRVAQTPSQASLVATLERFTTLGLEVTFSELDIAQQLPTNDTSLQQQSRDYVTVVAACLAVPKCVGITLWQFTDKYSWIPSTFPGLGDACLFTADFVKKPAYSAVASFLAAAATSTSSASSIGIAGAVSSSAALTDSSLALAAAGGEPSTITELKSGSSPLAGMIMIGGMSGLLWPVLLAVLFVL</sequence>
<comment type="subcellular location">
    <subcellularLocation>
        <location evidence="2">Secreted</location>
    </subcellularLocation>
</comment>
<keyword evidence="6" id="KW-0858">Xylan degradation</keyword>
<proteinExistence type="inferred from homology"/>
<evidence type="ECO:0000256" key="6">
    <source>
        <dbReference type="ARBA" id="ARBA00022651"/>
    </source>
</evidence>
<evidence type="ECO:0000256" key="11">
    <source>
        <dbReference type="PROSITE-ProRule" id="PRU10061"/>
    </source>
</evidence>
<evidence type="ECO:0000256" key="8">
    <source>
        <dbReference type="ARBA" id="ARBA00023277"/>
    </source>
</evidence>
<evidence type="ECO:0000256" key="7">
    <source>
        <dbReference type="ARBA" id="ARBA00022801"/>
    </source>
</evidence>
<dbReference type="PROSITE" id="PS00591">
    <property type="entry name" value="GH10_1"/>
    <property type="match status" value="1"/>
</dbReference>
<comment type="similarity">
    <text evidence="4 12">Belongs to the glycosyl hydrolase 10 (cellulase F) family.</text>
</comment>
<evidence type="ECO:0000256" key="9">
    <source>
        <dbReference type="ARBA" id="ARBA00023295"/>
    </source>
</evidence>
<evidence type="ECO:0000256" key="3">
    <source>
        <dbReference type="ARBA" id="ARBA00004851"/>
    </source>
</evidence>
<keyword evidence="13" id="KW-1133">Transmembrane helix</keyword>
<keyword evidence="10 12" id="KW-0624">Polysaccharide degradation</keyword>
<dbReference type="GO" id="GO:0005576">
    <property type="term" value="C:extracellular region"/>
    <property type="evidence" value="ECO:0007669"/>
    <property type="project" value="UniProtKB-SubCell"/>
</dbReference>
<dbReference type="Proteomes" id="UP001275084">
    <property type="component" value="Unassembled WGS sequence"/>
</dbReference>
<comment type="catalytic activity">
    <reaction evidence="1 12">
        <text>Endohydrolysis of (1-&gt;4)-beta-D-xylosidic linkages in xylans.</text>
        <dbReference type="EC" id="3.2.1.8"/>
    </reaction>
</comment>
<dbReference type="EMBL" id="JAUIQD010000002">
    <property type="protein sequence ID" value="KAK3359445.1"/>
    <property type="molecule type" value="Genomic_DNA"/>
</dbReference>
<keyword evidence="13" id="KW-0472">Membrane</keyword>
<dbReference type="GO" id="GO:0045493">
    <property type="term" value="P:xylan catabolic process"/>
    <property type="evidence" value="ECO:0007669"/>
    <property type="project" value="UniProtKB-KW"/>
</dbReference>
<evidence type="ECO:0000256" key="2">
    <source>
        <dbReference type="ARBA" id="ARBA00004613"/>
    </source>
</evidence>
<dbReference type="SUPFAM" id="SSF51445">
    <property type="entry name" value="(Trans)glycosidases"/>
    <property type="match status" value="1"/>
</dbReference>
<evidence type="ECO:0000256" key="5">
    <source>
        <dbReference type="ARBA" id="ARBA00022525"/>
    </source>
</evidence>
<feature type="domain" description="GH10" evidence="14">
    <location>
        <begin position="153"/>
        <end position="469"/>
    </location>
</feature>
<keyword evidence="7 12" id="KW-0378">Hydrolase</keyword>
<feature type="active site" description="Nucleophile" evidence="11">
    <location>
        <position position="391"/>
    </location>
</feature>
<accession>A0AAJ0HQ96</accession>
<dbReference type="SMART" id="SM00633">
    <property type="entry name" value="Glyco_10"/>
    <property type="match status" value="1"/>
</dbReference>
<dbReference type="Gene3D" id="3.20.20.80">
    <property type="entry name" value="Glycosidases"/>
    <property type="match status" value="1"/>
</dbReference>
<dbReference type="PRINTS" id="PR00134">
    <property type="entry name" value="GLHYDRLASE10"/>
</dbReference>
<dbReference type="Pfam" id="PF00331">
    <property type="entry name" value="Glyco_hydro_10"/>
    <property type="match status" value="1"/>
</dbReference>
<evidence type="ECO:0000256" key="4">
    <source>
        <dbReference type="ARBA" id="ARBA00007495"/>
    </source>
</evidence>
<dbReference type="InterPro" id="IPR044846">
    <property type="entry name" value="GH10"/>
</dbReference>
<feature type="transmembrane region" description="Helical" evidence="13">
    <location>
        <begin position="522"/>
        <end position="545"/>
    </location>
</feature>
<keyword evidence="13" id="KW-0812">Transmembrane</keyword>
<gene>
    <name evidence="15" type="ORF">B0T25DRAFT_98838</name>
</gene>
<keyword evidence="9 12" id="KW-0326">Glycosidase</keyword>
<dbReference type="AlphaFoldDB" id="A0AAJ0HQ96"/>
<name>A0AAJ0HQ96_9PEZI</name>
<reference evidence="15" key="2">
    <citation type="submission" date="2023-06" db="EMBL/GenBank/DDBJ databases">
        <authorList>
            <consortium name="Lawrence Berkeley National Laboratory"/>
            <person name="Haridas S."/>
            <person name="Hensen N."/>
            <person name="Bonometti L."/>
            <person name="Westerberg I."/>
            <person name="Brannstrom I.O."/>
            <person name="Guillou S."/>
            <person name="Cros-Aarteil S."/>
            <person name="Calhoun S."/>
            <person name="Kuo A."/>
            <person name="Mondo S."/>
            <person name="Pangilinan J."/>
            <person name="Riley R."/>
            <person name="Labutti K."/>
            <person name="Andreopoulos B."/>
            <person name="Lipzen A."/>
            <person name="Chen C."/>
            <person name="Yanf M."/>
            <person name="Daum C."/>
            <person name="Ng V."/>
            <person name="Clum A."/>
            <person name="Steindorff A."/>
            <person name="Ohm R."/>
            <person name="Martin F."/>
            <person name="Silar P."/>
            <person name="Natvig D."/>
            <person name="Lalanne C."/>
            <person name="Gautier V."/>
            <person name="Ament-Velasquez S.L."/>
            <person name="Kruys A."/>
            <person name="Hutchinson M.I."/>
            <person name="Powell A.J."/>
            <person name="Barry K."/>
            <person name="Miller A.N."/>
            <person name="Grigoriev I.V."/>
            <person name="Debuchy R."/>
            <person name="Gladieux P."/>
            <person name="Thoren M.H."/>
            <person name="Johannesson H."/>
        </authorList>
    </citation>
    <scope>NUCLEOTIDE SEQUENCE</scope>
    <source>
        <strain evidence="15">CBS 955.72</strain>
    </source>
</reference>
<dbReference type="InterPro" id="IPR017853">
    <property type="entry name" value="GH"/>
</dbReference>
<dbReference type="PANTHER" id="PTHR31490">
    <property type="entry name" value="GLYCOSYL HYDROLASE"/>
    <property type="match status" value="1"/>
</dbReference>
<evidence type="ECO:0000259" key="14">
    <source>
        <dbReference type="PROSITE" id="PS51760"/>
    </source>
</evidence>
<keyword evidence="16" id="KW-1185">Reference proteome</keyword>
<evidence type="ECO:0000256" key="13">
    <source>
        <dbReference type="SAM" id="Phobius"/>
    </source>
</evidence>
<dbReference type="PANTHER" id="PTHR31490:SF35">
    <property type="entry name" value="ENDO-1,4-BETA-XYLANASE"/>
    <property type="match status" value="1"/>
</dbReference>
<reference evidence="15" key="1">
    <citation type="journal article" date="2023" name="Mol. Phylogenet. Evol.">
        <title>Genome-scale phylogeny and comparative genomics of the fungal order Sordariales.</title>
        <authorList>
            <person name="Hensen N."/>
            <person name="Bonometti L."/>
            <person name="Westerberg I."/>
            <person name="Brannstrom I.O."/>
            <person name="Guillou S."/>
            <person name="Cros-Aarteil S."/>
            <person name="Calhoun S."/>
            <person name="Haridas S."/>
            <person name="Kuo A."/>
            <person name="Mondo S."/>
            <person name="Pangilinan J."/>
            <person name="Riley R."/>
            <person name="LaButti K."/>
            <person name="Andreopoulos B."/>
            <person name="Lipzen A."/>
            <person name="Chen C."/>
            <person name="Yan M."/>
            <person name="Daum C."/>
            <person name="Ng V."/>
            <person name="Clum A."/>
            <person name="Steindorff A."/>
            <person name="Ohm R.A."/>
            <person name="Martin F."/>
            <person name="Silar P."/>
            <person name="Natvig D.O."/>
            <person name="Lalanne C."/>
            <person name="Gautier V."/>
            <person name="Ament-Velasquez S.L."/>
            <person name="Kruys A."/>
            <person name="Hutchinson M.I."/>
            <person name="Powell A.J."/>
            <person name="Barry K."/>
            <person name="Miller A.N."/>
            <person name="Grigoriev I.V."/>
            <person name="Debuchy R."/>
            <person name="Gladieux P."/>
            <person name="Hiltunen Thoren M."/>
            <person name="Johannesson H."/>
        </authorList>
    </citation>
    <scope>NUCLEOTIDE SEQUENCE</scope>
    <source>
        <strain evidence="15">CBS 955.72</strain>
    </source>
</reference>
<dbReference type="PROSITE" id="PS51760">
    <property type="entry name" value="GH10_2"/>
    <property type="match status" value="1"/>
</dbReference>
<organism evidence="15 16">
    <name type="scientific">Lasiosphaeria hispida</name>
    <dbReference type="NCBI Taxonomy" id="260671"/>
    <lineage>
        <taxon>Eukaryota</taxon>
        <taxon>Fungi</taxon>
        <taxon>Dikarya</taxon>
        <taxon>Ascomycota</taxon>
        <taxon>Pezizomycotina</taxon>
        <taxon>Sordariomycetes</taxon>
        <taxon>Sordariomycetidae</taxon>
        <taxon>Sordariales</taxon>
        <taxon>Lasiosphaeriaceae</taxon>
        <taxon>Lasiosphaeria</taxon>
    </lineage>
</organism>
<protein>
    <recommendedName>
        <fullName evidence="12">Beta-xylanase</fullName>
        <ecNumber evidence="12">3.2.1.8</ecNumber>
    </recommendedName>
</protein>
<comment type="pathway">
    <text evidence="3">Glycan degradation; xylan degradation.</text>
</comment>
<comment type="caution">
    <text evidence="15">The sequence shown here is derived from an EMBL/GenBank/DDBJ whole genome shotgun (WGS) entry which is preliminary data.</text>
</comment>
<dbReference type="InterPro" id="IPR001000">
    <property type="entry name" value="GH10_dom"/>
</dbReference>
<dbReference type="EC" id="3.2.1.8" evidence="12"/>
<evidence type="ECO:0000256" key="12">
    <source>
        <dbReference type="RuleBase" id="RU361174"/>
    </source>
</evidence>
<keyword evidence="8 12" id="KW-0119">Carbohydrate metabolism</keyword>
<dbReference type="GO" id="GO:0031176">
    <property type="term" value="F:endo-1,4-beta-xylanase activity"/>
    <property type="evidence" value="ECO:0007669"/>
    <property type="project" value="UniProtKB-EC"/>
</dbReference>
<evidence type="ECO:0000256" key="10">
    <source>
        <dbReference type="ARBA" id="ARBA00023326"/>
    </source>
</evidence>
<evidence type="ECO:0000256" key="1">
    <source>
        <dbReference type="ARBA" id="ARBA00000681"/>
    </source>
</evidence>
<dbReference type="InterPro" id="IPR031158">
    <property type="entry name" value="GH10_AS"/>
</dbReference>
<evidence type="ECO:0000313" key="16">
    <source>
        <dbReference type="Proteomes" id="UP001275084"/>
    </source>
</evidence>
<evidence type="ECO:0000313" key="15">
    <source>
        <dbReference type="EMBL" id="KAK3359445.1"/>
    </source>
</evidence>
<keyword evidence="5" id="KW-0964">Secreted</keyword>